<evidence type="ECO:0000313" key="1">
    <source>
        <dbReference type="EMBL" id="SHE40739.1"/>
    </source>
</evidence>
<sequence>MELQKHALPLEGLDQFDDTMEPFLEDLVTMTSRFVAVNGKTIAEVMEALEALEELYDDYQGGLHRMYRARRSATVLTREQAALQQKIRLYYFTCREVKEVQQWLNGTDVEDTKD</sequence>
<reference evidence="1 2" key="1">
    <citation type="submission" date="2016-11" db="EMBL/GenBank/DDBJ databases">
        <authorList>
            <person name="Jaros S."/>
            <person name="Januszkiewicz K."/>
            <person name="Wedrychowicz H."/>
        </authorList>
    </citation>
    <scope>NUCLEOTIDE SEQUENCE [LARGE SCALE GENOMIC DNA]</scope>
    <source>
        <strain evidence="1 2">DSM 26897</strain>
    </source>
</reference>
<accession>A0A1M4T8C6</accession>
<organism evidence="1 2">
    <name type="scientific">Cnuella takakiae</name>
    <dbReference type="NCBI Taxonomy" id="1302690"/>
    <lineage>
        <taxon>Bacteria</taxon>
        <taxon>Pseudomonadati</taxon>
        <taxon>Bacteroidota</taxon>
        <taxon>Chitinophagia</taxon>
        <taxon>Chitinophagales</taxon>
        <taxon>Chitinophagaceae</taxon>
        <taxon>Cnuella</taxon>
    </lineage>
</organism>
<evidence type="ECO:0000313" key="2">
    <source>
        <dbReference type="Proteomes" id="UP000184368"/>
    </source>
</evidence>
<keyword evidence="2" id="KW-1185">Reference proteome</keyword>
<gene>
    <name evidence="1" type="ORF">SAMN05444008_101355</name>
</gene>
<dbReference type="Proteomes" id="UP000184368">
    <property type="component" value="Unassembled WGS sequence"/>
</dbReference>
<proteinExistence type="predicted"/>
<dbReference type="AlphaFoldDB" id="A0A1M4T8C6"/>
<protein>
    <submittedName>
        <fullName evidence="1">Uncharacterized protein</fullName>
    </submittedName>
</protein>
<dbReference type="EMBL" id="FQUO01000001">
    <property type="protein sequence ID" value="SHE40739.1"/>
    <property type="molecule type" value="Genomic_DNA"/>
</dbReference>
<dbReference type="STRING" id="1302690.BUE76_01345"/>
<name>A0A1M4T8C6_9BACT</name>
<dbReference type="RefSeq" id="WP_073039356.1">
    <property type="nucleotide sequence ID" value="NZ_FQUO01000001.1"/>
</dbReference>